<dbReference type="InterPro" id="IPR046735">
    <property type="entry name" value="PA2779-like"/>
</dbReference>
<dbReference type="AlphaFoldDB" id="A0A1H8PRS0"/>
<name>A0A1H8PRS0_9GAMM</name>
<dbReference type="PIRSF" id="PIRSF029543">
    <property type="entry name" value="UCP029543"/>
    <property type="match status" value="1"/>
</dbReference>
<dbReference type="EMBL" id="FOEG01000001">
    <property type="protein sequence ID" value="SEO44243.1"/>
    <property type="molecule type" value="Genomic_DNA"/>
</dbReference>
<reference evidence="1 2" key="1">
    <citation type="submission" date="2016-10" db="EMBL/GenBank/DDBJ databases">
        <authorList>
            <person name="de Groot N.N."/>
        </authorList>
    </citation>
    <scope>NUCLEOTIDE SEQUENCE [LARGE SCALE GENOMIC DNA]</scope>
    <source>
        <strain evidence="1 2">CGMCC 1.6291</strain>
    </source>
</reference>
<dbReference type="Pfam" id="PF20332">
    <property type="entry name" value="DUF6627"/>
    <property type="match status" value="1"/>
</dbReference>
<proteinExistence type="predicted"/>
<evidence type="ECO:0000313" key="2">
    <source>
        <dbReference type="Proteomes" id="UP000199657"/>
    </source>
</evidence>
<gene>
    <name evidence="1" type="ORF">SAMN04488052_10198</name>
</gene>
<dbReference type="RefSeq" id="WP_091638992.1">
    <property type="nucleotide sequence ID" value="NZ_FOEG01000001.1"/>
</dbReference>
<dbReference type="Proteomes" id="UP000199657">
    <property type="component" value="Unassembled WGS sequence"/>
</dbReference>
<evidence type="ECO:0000313" key="1">
    <source>
        <dbReference type="EMBL" id="SEO44243.1"/>
    </source>
</evidence>
<keyword evidence="2" id="KW-1185">Reference proteome</keyword>
<sequence>MMQQRTGFRALSAFWAALFLAVSVWIPVAQANMIDTHAVAGEAELEQTRDEVLDLLAEDEVREQLVAWGVDPDQAESRVNALTAAELEMLNERMADEPAGAGVGSVVSAALIVFLVLLITDILGFTNVFPFVQKTAQ</sequence>
<accession>A0A1H8PRS0</accession>
<dbReference type="InterPro" id="IPR016924">
    <property type="entry name" value="UCP029543"/>
</dbReference>
<organism evidence="1 2">
    <name type="scientific">Aquisalimonas asiatica</name>
    <dbReference type="NCBI Taxonomy" id="406100"/>
    <lineage>
        <taxon>Bacteria</taxon>
        <taxon>Pseudomonadati</taxon>
        <taxon>Pseudomonadota</taxon>
        <taxon>Gammaproteobacteria</taxon>
        <taxon>Chromatiales</taxon>
        <taxon>Ectothiorhodospiraceae</taxon>
        <taxon>Aquisalimonas</taxon>
    </lineage>
</organism>
<dbReference type="STRING" id="406100.SAMN04488052_10198"/>
<protein>
    <recommendedName>
        <fullName evidence="3">PA2779 family protein</fullName>
    </recommendedName>
</protein>
<evidence type="ECO:0008006" key="3">
    <source>
        <dbReference type="Google" id="ProtNLM"/>
    </source>
</evidence>
<dbReference type="OrthoDB" id="6401969at2"/>
<dbReference type="NCBIfam" id="NF033919">
    <property type="entry name" value="PA2779_fam"/>
    <property type="match status" value="1"/>
</dbReference>